<gene>
    <name evidence="1" type="ORF">JHL16_10230</name>
</gene>
<reference evidence="1" key="1">
    <citation type="submission" date="2021-01" db="EMBL/GenBank/DDBJ databases">
        <authorList>
            <person name="Sun Q."/>
        </authorList>
    </citation>
    <scope>NUCLEOTIDE SEQUENCE</scope>
    <source>
        <strain evidence="1">YIM B02566</strain>
    </source>
</reference>
<dbReference type="Proteomes" id="UP000616151">
    <property type="component" value="Unassembled WGS sequence"/>
</dbReference>
<protein>
    <submittedName>
        <fullName evidence="1">Glycerophosphodiester phosphodiesterase</fullName>
    </submittedName>
</protein>
<organism evidence="1 2">
    <name type="scientific">Taklimakanibacter albus</name>
    <dbReference type="NCBI Taxonomy" id="2800327"/>
    <lineage>
        <taxon>Bacteria</taxon>
        <taxon>Pseudomonadati</taxon>
        <taxon>Pseudomonadota</taxon>
        <taxon>Alphaproteobacteria</taxon>
        <taxon>Hyphomicrobiales</taxon>
        <taxon>Aestuariivirgaceae</taxon>
        <taxon>Taklimakanibacter</taxon>
    </lineage>
</organism>
<evidence type="ECO:0000313" key="2">
    <source>
        <dbReference type="Proteomes" id="UP000616151"/>
    </source>
</evidence>
<comment type="caution">
    <text evidence="1">The sequence shown here is derived from an EMBL/GenBank/DDBJ whole genome shotgun (WGS) entry which is preliminary data.</text>
</comment>
<sequence>MPMPPALRQLDWLTARPIAHRGLHDVQNGVVENTQSAFARAIAHNYAIECDLQVTADGEAVVFHDETLDRLIEAKGRVADHSAAALRALTFRSGADRIQTLSELLDQVRGQVPLVIELKSHWNGDETLTRRAVATVASYDGPFCFMSFDPGIVTTLRRLNPDIIRGIVADSFTHEEYNVLPEVERARLRELAHLGQTHPDFISYYWRDLPFPPVTRFREAGHKVICWTIRSATDGVAALRVSDQITFEGFQA</sequence>
<proteinExistence type="predicted"/>
<dbReference type="EMBL" id="JAENHL010000006">
    <property type="protein sequence ID" value="MBK1866731.1"/>
    <property type="molecule type" value="Genomic_DNA"/>
</dbReference>
<evidence type="ECO:0000313" key="1">
    <source>
        <dbReference type="EMBL" id="MBK1866731.1"/>
    </source>
</evidence>
<accession>A0ACC5R254</accession>
<keyword evidence="2" id="KW-1185">Reference proteome</keyword>
<name>A0ACC5R254_9HYPH</name>